<name>F0H0U6_9FIRM</name>
<comment type="subunit">
    <text evidence="3 10">Homodimer.</text>
</comment>
<evidence type="ECO:0000256" key="3">
    <source>
        <dbReference type="ARBA" id="ARBA00011738"/>
    </source>
</evidence>
<dbReference type="PANTHER" id="PTHR21237:SF23">
    <property type="entry name" value="GRPE PROTEIN HOMOLOG, MITOCHONDRIAL"/>
    <property type="match status" value="1"/>
</dbReference>
<dbReference type="InterPro" id="IPR000740">
    <property type="entry name" value="GrpE"/>
</dbReference>
<dbReference type="EMBL" id="AEXN01000023">
    <property type="protein sequence ID" value="EGC83930.1"/>
    <property type="molecule type" value="Genomic_DNA"/>
</dbReference>
<dbReference type="GO" id="GO:0000774">
    <property type="term" value="F:adenyl-nucleotide exchange factor activity"/>
    <property type="evidence" value="ECO:0007669"/>
    <property type="project" value="InterPro"/>
</dbReference>
<feature type="compositionally biased region" description="Acidic residues" evidence="13">
    <location>
        <begin position="11"/>
        <end position="43"/>
    </location>
</feature>
<dbReference type="AlphaFoldDB" id="F0H0U6"/>
<dbReference type="GO" id="GO:0005737">
    <property type="term" value="C:cytoplasm"/>
    <property type="evidence" value="ECO:0007669"/>
    <property type="project" value="UniProtKB-SubCell"/>
</dbReference>
<evidence type="ECO:0000256" key="13">
    <source>
        <dbReference type="SAM" id="MobiDB-lite"/>
    </source>
</evidence>
<organism evidence="14 15">
    <name type="scientific">Anaerococcus hydrogenalis ACS-025-V-Sch4</name>
    <dbReference type="NCBI Taxonomy" id="879306"/>
    <lineage>
        <taxon>Bacteria</taxon>
        <taxon>Bacillati</taxon>
        <taxon>Bacillota</taxon>
        <taxon>Tissierellia</taxon>
        <taxon>Tissierellales</taxon>
        <taxon>Peptoniphilaceae</taxon>
        <taxon>Anaerococcus</taxon>
    </lineage>
</organism>
<dbReference type="Proteomes" id="UP000005277">
    <property type="component" value="Unassembled WGS sequence"/>
</dbReference>
<dbReference type="PANTHER" id="PTHR21237">
    <property type="entry name" value="GRPE PROTEIN"/>
    <property type="match status" value="1"/>
</dbReference>
<dbReference type="GO" id="GO:0051087">
    <property type="term" value="F:protein-folding chaperone binding"/>
    <property type="evidence" value="ECO:0007669"/>
    <property type="project" value="InterPro"/>
</dbReference>
<evidence type="ECO:0000313" key="14">
    <source>
        <dbReference type="EMBL" id="EGC83930.1"/>
    </source>
</evidence>
<gene>
    <name evidence="10 14" type="primary">grpE</name>
    <name evidence="14" type="ORF">HMPREF9246_1763</name>
</gene>
<dbReference type="InterPro" id="IPR009012">
    <property type="entry name" value="GrpE_head"/>
</dbReference>
<dbReference type="CDD" id="cd00446">
    <property type="entry name" value="GrpE"/>
    <property type="match status" value="1"/>
</dbReference>
<keyword evidence="4 10" id="KW-0963">Cytoplasm</keyword>
<feature type="compositionally biased region" description="Basic and acidic residues" evidence="13">
    <location>
        <begin position="1"/>
        <end position="10"/>
    </location>
</feature>
<sequence>MDNEKKHDENVENTENIDEELEEIDAEIVDEDGNVEGDLSNDDNEYKEKYQRLLADFTNFKKREEKARNDFKKFASSNLIEELLPVLDNFDRALKDQDKDDSFVQGIVMTRDSLWKVLEKEGLEEIESDGVEFDPNFHHAFQTEENEDFKSNYIIETYQKGYKLNDRVIRPSMVKVAK</sequence>
<comment type="similarity">
    <text evidence="2 10 12">Belongs to the GrpE family.</text>
</comment>
<feature type="region of interest" description="Disordered" evidence="13">
    <location>
        <begin position="1"/>
        <end position="43"/>
    </location>
</feature>
<evidence type="ECO:0000256" key="11">
    <source>
        <dbReference type="RuleBase" id="RU000639"/>
    </source>
</evidence>
<dbReference type="Gene3D" id="2.30.22.10">
    <property type="entry name" value="Head domain of nucleotide exchange factor GrpE"/>
    <property type="match status" value="1"/>
</dbReference>
<evidence type="ECO:0000256" key="12">
    <source>
        <dbReference type="RuleBase" id="RU004478"/>
    </source>
</evidence>
<accession>F0H0U6</accession>
<keyword evidence="5 10" id="KW-0346">Stress response</keyword>
<protein>
    <recommendedName>
        <fullName evidence="8 10">Protein GrpE</fullName>
    </recommendedName>
    <alternativeName>
        <fullName evidence="9 10">HSP-70 cofactor</fullName>
    </alternativeName>
</protein>
<keyword evidence="15" id="KW-1185">Reference proteome</keyword>
<dbReference type="PROSITE" id="PS01071">
    <property type="entry name" value="GRPE"/>
    <property type="match status" value="1"/>
</dbReference>
<comment type="subcellular location">
    <subcellularLocation>
        <location evidence="1 10">Cytoplasm</location>
    </subcellularLocation>
</comment>
<dbReference type="PRINTS" id="PR00773">
    <property type="entry name" value="GRPEPROTEIN"/>
</dbReference>
<comment type="function">
    <text evidence="7 10 11">Participates actively in the response to hyperosmotic and heat shock by preventing the aggregation of stress-denatured proteins, in association with DnaK and GrpE. It is the nucleotide exchange factor for DnaK and may function as a thermosensor. Unfolded proteins bind initially to DnaJ; upon interaction with the DnaJ-bound protein, DnaK hydrolyzes its bound ATP, resulting in the formation of a stable complex. GrpE releases ADP from DnaK; ATP binding to DnaK triggers the release of the substrate protein, thus completing the reaction cycle. Several rounds of ATP-dependent interactions between DnaJ, DnaK and GrpE are required for fully efficient folding.</text>
</comment>
<dbReference type="GO" id="GO:0051082">
    <property type="term" value="F:unfolded protein binding"/>
    <property type="evidence" value="ECO:0007669"/>
    <property type="project" value="TreeGrafter"/>
</dbReference>
<keyword evidence="6 10" id="KW-0143">Chaperone</keyword>
<dbReference type="HAMAP" id="MF_01151">
    <property type="entry name" value="GrpE"/>
    <property type="match status" value="1"/>
</dbReference>
<dbReference type="NCBIfam" id="NF010738">
    <property type="entry name" value="PRK14140.1"/>
    <property type="match status" value="1"/>
</dbReference>
<evidence type="ECO:0000256" key="6">
    <source>
        <dbReference type="ARBA" id="ARBA00023186"/>
    </source>
</evidence>
<dbReference type="InterPro" id="IPR013805">
    <property type="entry name" value="GrpE_CC"/>
</dbReference>
<evidence type="ECO:0000256" key="7">
    <source>
        <dbReference type="ARBA" id="ARBA00053401"/>
    </source>
</evidence>
<dbReference type="GO" id="GO:0042803">
    <property type="term" value="F:protein homodimerization activity"/>
    <property type="evidence" value="ECO:0007669"/>
    <property type="project" value="InterPro"/>
</dbReference>
<evidence type="ECO:0000256" key="5">
    <source>
        <dbReference type="ARBA" id="ARBA00023016"/>
    </source>
</evidence>
<evidence type="ECO:0000313" key="15">
    <source>
        <dbReference type="Proteomes" id="UP000005277"/>
    </source>
</evidence>
<evidence type="ECO:0000256" key="2">
    <source>
        <dbReference type="ARBA" id="ARBA00009054"/>
    </source>
</evidence>
<reference evidence="14 15" key="1">
    <citation type="submission" date="2011-01" db="EMBL/GenBank/DDBJ databases">
        <authorList>
            <person name="Durkin A.S."/>
            <person name="Madupu R."/>
            <person name="Torralba M."/>
            <person name="Gillis M."/>
            <person name="Methe B."/>
            <person name="Sutton G."/>
            <person name="Nelson K.E."/>
        </authorList>
    </citation>
    <scope>NUCLEOTIDE SEQUENCE [LARGE SCALE GENOMIC DNA]</scope>
    <source>
        <strain evidence="14 15">ACS-025-V-Sch4</strain>
    </source>
</reference>
<proteinExistence type="inferred from homology"/>
<dbReference type="GO" id="GO:0006457">
    <property type="term" value="P:protein folding"/>
    <property type="evidence" value="ECO:0007669"/>
    <property type="project" value="InterPro"/>
</dbReference>
<dbReference type="SUPFAM" id="SSF51064">
    <property type="entry name" value="Head domain of nucleotide exchange factor GrpE"/>
    <property type="match status" value="1"/>
</dbReference>
<evidence type="ECO:0000256" key="9">
    <source>
        <dbReference type="ARBA" id="ARBA00076414"/>
    </source>
</evidence>
<dbReference type="Gene3D" id="3.90.20.20">
    <property type="match status" value="1"/>
</dbReference>
<evidence type="ECO:0000256" key="10">
    <source>
        <dbReference type="HAMAP-Rule" id="MF_01151"/>
    </source>
</evidence>
<evidence type="ECO:0000256" key="8">
    <source>
        <dbReference type="ARBA" id="ARBA00072274"/>
    </source>
</evidence>
<dbReference type="SUPFAM" id="SSF58014">
    <property type="entry name" value="Coiled-coil domain of nucleotide exchange factor GrpE"/>
    <property type="match status" value="1"/>
</dbReference>
<dbReference type="RefSeq" id="WP_004817396.1">
    <property type="nucleotide sequence ID" value="NZ_AEXN01000023.1"/>
</dbReference>
<dbReference type="Pfam" id="PF01025">
    <property type="entry name" value="GrpE"/>
    <property type="match status" value="1"/>
</dbReference>
<dbReference type="FunFam" id="2.30.22.10:FF:000001">
    <property type="entry name" value="Protein GrpE"/>
    <property type="match status" value="1"/>
</dbReference>
<evidence type="ECO:0000256" key="1">
    <source>
        <dbReference type="ARBA" id="ARBA00004496"/>
    </source>
</evidence>
<dbReference type="OrthoDB" id="9812586at2"/>
<evidence type="ECO:0000256" key="4">
    <source>
        <dbReference type="ARBA" id="ARBA00022490"/>
    </source>
</evidence>
<comment type="caution">
    <text evidence="14">The sequence shown here is derived from an EMBL/GenBank/DDBJ whole genome shotgun (WGS) entry which is preliminary data.</text>
</comment>